<keyword evidence="3" id="KW-0862">Zinc</keyword>
<name>A0AAN5I7J8_9BILA</name>
<dbReference type="SUPFAM" id="SSF57716">
    <property type="entry name" value="Glucocorticoid receptor-like (DNA-binding domain)"/>
    <property type="match status" value="1"/>
</dbReference>
<dbReference type="Proteomes" id="UP001328107">
    <property type="component" value="Unassembled WGS sequence"/>
</dbReference>
<evidence type="ECO:0000256" key="4">
    <source>
        <dbReference type="ARBA" id="ARBA00023125"/>
    </source>
</evidence>
<dbReference type="GO" id="GO:0003677">
    <property type="term" value="F:DNA binding"/>
    <property type="evidence" value="ECO:0007669"/>
    <property type="project" value="UniProtKB-UniRule"/>
</dbReference>
<feature type="non-terminal residue" evidence="8">
    <location>
        <position position="1"/>
    </location>
</feature>
<evidence type="ECO:0000313" key="9">
    <source>
        <dbReference type="Proteomes" id="UP001328107"/>
    </source>
</evidence>
<evidence type="ECO:0000256" key="6">
    <source>
        <dbReference type="SAM" id="MobiDB-lite"/>
    </source>
</evidence>
<dbReference type="InterPro" id="IPR006612">
    <property type="entry name" value="THAP_Znf"/>
</dbReference>
<evidence type="ECO:0000256" key="5">
    <source>
        <dbReference type="PROSITE-ProRule" id="PRU00309"/>
    </source>
</evidence>
<comment type="caution">
    <text evidence="8">The sequence shown here is derived from an EMBL/GenBank/DDBJ whole genome shotgun (WGS) entry which is preliminary data.</text>
</comment>
<dbReference type="EMBL" id="BTRK01000005">
    <property type="protein sequence ID" value="GMR55497.1"/>
    <property type="molecule type" value="Genomic_DNA"/>
</dbReference>
<keyword evidence="2 5" id="KW-0863">Zinc-finger</keyword>
<evidence type="ECO:0000256" key="2">
    <source>
        <dbReference type="ARBA" id="ARBA00022771"/>
    </source>
</evidence>
<organism evidence="8 9">
    <name type="scientific">Pristionchus mayeri</name>
    <dbReference type="NCBI Taxonomy" id="1317129"/>
    <lineage>
        <taxon>Eukaryota</taxon>
        <taxon>Metazoa</taxon>
        <taxon>Ecdysozoa</taxon>
        <taxon>Nematoda</taxon>
        <taxon>Chromadorea</taxon>
        <taxon>Rhabditida</taxon>
        <taxon>Rhabditina</taxon>
        <taxon>Diplogasteromorpha</taxon>
        <taxon>Diplogasteroidea</taxon>
        <taxon>Neodiplogasteridae</taxon>
        <taxon>Pristionchus</taxon>
    </lineage>
</organism>
<keyword evidence="1" id="KW-0479">Metal-binding</keyword>
<keyword evidence="4 5" id="KW-0238">DNA-binding</keyword>
<reference evidence="9" key="1">
    <citation type="submission" date="2022-10" db="EMBL/GenBank/DDBJ databases">
        <title>Genome assembly of Pristionchus species.</title>
        <authorList>
            <person name="Yoshida K."/>
            <person name="Sommer R.J."/>
        </authorList>
    </citation>
    <scope>NUCLEOTIDE SEQUENCE [LARGE SCALE GENOMIC DNA]</scope>
    <source>
        <strain evidence="9">RS5460</strain>
    </source>
</reference>
<dbReference type="Pfam" id="PF05485">
    <property type="entry name" value="THAP"/>
    <property type="match status" value="1"/>
</dbReference>
<evidence type="ECO:0000259" key="7">
    <source>
        <dbReference type="PROSITE" id="PS50950"/>
    </source>
</evidence>
<protein>
    <recommendedName>
        <fullName evidence="7">THAP-type domain-containing protein</fullName>
    </recommendedName>
</protein>
<dbReference type="InterPro" id="IPR038441">
    <property type="entry name" value="THAP_Znf_sf"/>
</dbReference>
<dbReference type="PROSITE" id="PS50950">
    <property type="entry name" value="ZF_THAP"/>
    <property type="match status" value="1"/>
</dbReference>
<gene>
    <name evidence="8" type="ORF">PMAYCL1PPCAC_25692</name>
</gene>
<feature type="region of interest" description="Disordered" evidence="6">
    <location>
        <begin position="29"/>
        <end position="52"/>
    </location>
</feature>
<evidence type="ECO:0000313" key="8">
    <source>
        <dbReference type="EMBL" id="GMR55497.1"/>
    </source>
</evidence>
<dbReference type="Gene3D" id="6.20.210.20">
    <property type="entry name" value="THAP domain"/>
    <property type="match status" value="1"/>
</dbReference>
<feature type="non-terminal residue" evidence="8">
    <location>
        <position position="167"/>
    </location>
</feature>
<dbReference type="SMART" id="SM00980">
    <property type="entry name" value="THAP"/>
    <property type="match status" value="1"/>
</dbReference>
<accession>A0AAN5I7J8</accession>
<sequence length="167" mass="19103">IYCPSTDFSRPIEQTELHSNDQMHIERMDDTESLDESSLELSNNSDDGEITENPVEVSNRLSLFTCVVCQREGTTLEMHQFAKHPTKRTRWVNAVRATAEGRRSLMEELSVTNCPRLCSSHFKPSDYKQNSSRKMLRINAVPFFQDPTECSGEEADQCNARQISIEI</sequence>
<dbReference type="AlphaFoldDB" id="A0AAN5I7J8"/>
<dbReference type="GO" id="GO:0008270">
    <property type="term" value="F:zinc ion binding"/>
    <property type="evidence" value="ECO:0007669"/>
    <property type="project" value="UniProtKB-KW"/>
</dbReference>
<evidence type="ECO:0000256" key="1">
    <source>
        <dbReference type="ARBA" id="ARBA00022723"/>
    </source>
</evidence>
<feature type="domain" description="THAP-type" evidence="7">
    <location>
        <begin position="61"/>
        <end position="145"/>
    </location>
</feature>
<proteinExistence type="predicted"/>
<keyword evidence="9" id="KW-1185">Reference proteome</keyword>
<evidence type="ECO:0000256" key="3">
    <source>
        <dbReference type="ARBA" id="ARBA00022833"/>
    </source>
</evidence>